<evidence type="ECO:0000313" key="4">
    <source>
        <dbReference type="Proteomes" id="UP000018208"/>
    </source>
</evidence>
<evidence type="ECO:0000313" key="2">
    <source>
        <dbReference type="EMBL" id="EST46643.1"/>
    </source>
</evidence>
<keyword evidence="4" id="KW-1185">Reference proteome</keyword>
<evidence type="ECO:0000256" key="1">
    <source>
        <dbReference type="SAM" id="MobiDB-lite"/>
    </source>
</evidence>
<sequence length="220" mass="23304">MDGDCLQLKQNPGPGTYAIKSVMGDGCKFSMASRTNFNDPIAAKRTPGPDPGAYSIPSTFGKGRASTLAGRTNLIGNKHDGPSPNAYLPSPNRSTKGCQLAGRTKLPGLEPMNISPEPGHYNIKSNFGDSRKVSMAGRTNFNDFYSTKNSNQVSPGQYDVAHKVGADQPSFSIKGRIAQDDTKAQQKSPGPIYNVQSTFGSGPKISLAGRIPKSGLVILD</sequence>
<reference evidence="2 3" key="1">
    <citation type="journal article" date="2014" name="PLoS Genet.">
        <title>The Genome of Spironucleus salmonicida Highlights a Fish Pathogen Adapted to Fluctuating Environments.</title>
        <authorList>
            <person name="Xu F."/>
            <person name="Jerlstrom-Hultqvist J."/>
            <person name="Einarsson E."/>
            <person name="Astvaldsson A."/>
            <person name="Svard S.G."/>
            <person name="Andersson J.O."/>
        </authorList>
    </citation>
    <scope>NUCLEOTIDE SEQUENCE</scope>
    <source>
        <strain evidence="3">ATCC 50377</strain>
    </source>
</reference>
<dbReference type="VEuPathDB" id="GiardiaDB:SS50377_27580"/>
<accession>V6LQW9</accession>
<feature type="region of interest" description="Disordered" evidence="1">
    <location>
        <begin position="76"/>
        <end position="97"/>
    </location>
</feature>
<organism evidence="2">
    <name type="scientific">Spironucleus salmonicida</name>
    <dbReference type="NCBI Taxonomy" id="348837"/>
    <lineage>
        <taxon>Eukaryota</taxon>
        <taxon>Metamonada</taxon>
        <taxon>Diplomonadida</taxon>
        <taxon>Hexamitidae</taxon>
        <taxon>Hexamitinae</taxon>
        <taxon>Spironucleus</taxon>
    </lineage>
</organism>
<dbReference type="Pfam" id="PF07004">
    <property type="entry name" value="SHIPPO-rpt"/>
    <property type="match status" value="4"/>
</dbReference>
<reference evidence="3" key="2">
    <citation type="submission" date="2020-12" db="EMBL/GenBank/DDBJ databases">
        <title>New Spironucleus salmonicida genome in near-complete chromosomes.</title>
        <authorList>
            <person name="Xu F."/>
            <person name="Kurt Z."/>
            <person name="Jimenez-Gonzalez A."/>
            <person name="Astvaldsson A."/>
            <person name="Andersson J.O."/>
            <person name="Svard S.G."/>
        </authorList>
    </citation>
    <scope>NUCLEOTIDE SEQUENCE</scope>
    <source>
        <strain evidence="3">ATCC 50377</strain>
    </source>
</reference>
<dbReference type="EMBL" id="KI546073">
    <property type="protein sequence ID" value="EST46643.1"/>
    <property type="molecule type" value="Genomic_DNA"/>
</dbReference>
<dbReference type="AlphaFoldDB" id="V6LQW9"/>
<dbReference type="EMBL" id="AUWU02000007">
    <property type="protein sequence ID" value="KAH0571279.1"/>
    <property type="molecule type" value="Genomic_DNA"/>
</dbReference>
<dbReference type="PANTHER" id="PTHR21580">
    <property type="entry name" value="SHIPPO-1-RELATED"/>
    <property type="match status" value="1"/>
</dbReference>
<proteinExistence type="predicted"/>
<dbReference type="OrthoDB" id="429991at2759"/>
<dbReference type="PANTHER" id="PTHR21580:SF28">
    <property type="entry name" value="BOREALIN N-TERMINAL DOMAIN-CONTAINING PROTEIN-RELATED"/>
    <property type="match status" value="1"/>
</dbReference>
<dbReference type="InterPro" id="IPR010736">
    <property type="entry name" value="SHIPPO-rpt"/>
</dbReference>
<protein>
    <submittedName>
        <fullName evidence="2">SHIPPO 1-like protein</fullName>
    </submittedName>
</protein>
<dbReference type="InterPro" id="IPR051291">
    <property type="entry name" value="CIMAP"/>
</dbReference>
<name>V6LQW9_9EUKA</name>
<gene>
    <name evidence="2" type="ORF">SS50377_13446</name>
    <name evidence="3" type="ORF">SS50377_27580</name>
</gene>
<dbReference type="Proteomes" id="UP000018208">
    <property type="component" value="Unassembled WGS sequence"/>
</dbReference>
<evidence type="ECO:0000313" key="3">
    <source>
        <dbReference type="EMBL" id="KAH0571279.1"/>
    </source>
</evidence>